<keyword evidence="3 8" id="KW-0813">Transport</keyword>
<dbReference type="Gene3D" id="1.20.1250.20">
    <property type="entry name" value="MFS general substrate transporter like domains"/>
    <property type="match status" value="1"/>
</dbReference>
<feature type="transmembrane region" description="Helical" evidence="9">
    <location>
        <begin position="151"/>
        <end position="171"/>
    </location>
</feature>
<comment type="caution">
    <text evidence="11">The sequence shown here is derived from an EMBL/GenBank/DDBJ whole genome shotgun (WGS) entry which is preliminary data.</text>
</comment>
<dbReference type="AlphaFoldDB" id="A0A427YLM4"/>
<dbReference type="PANTHER" id="PTHR48022">
    <property type="entry name" value="PLASTIDIC GLUCOSE TRANSPORTER 4"/>
    <property type="match status" value="1"/>
</dbReference>
<reference evidence="11 12" key="1">
    <citation type="submission" date="2018-11" db="EMBL/GenBank/DDBJ databases">
        <title>Genome sequence of Saitozyma podzolica DSM 27192.</title>
        <authorList>
            <person name="Aliyu H."/>
            <person name="Gorte O."/>
            <person name="Ochsenreither K."/>
        </authorList>
    </citation>
    <scope>NUCLEOTIDE SEQUENCE [LARGE SCALE GENOMIC DNA]</scope>
    <source>
        <strain evidence="11 12">DSM 27192</strain>
    </source>
</reference>
<comment type="catalytic activity">
    <reaction evidence="7">
        <text>myo-inositol(out) + H(+)(out) = myo-inositol(in) + H(+)(in)</text>
        <dbReference type="Rhea" id="RHEA:60364"/>
        <dbReference type="ChEBI" id="CHEBI:15378"/>
        <dbReference type="ChEBI" id="CHEBI:17268"/>
    </reaction>
</comment>
<comment type="similarity">
    <text evidence="2 8">Belongs to the major facilitator superfamily. Sugar transporter (TC 2.A.1.1) family.</text>
</comment>
<feature type="transmembrane region" description="Helical" evidence="9">
    <location>
        <begin position="304"/>
        <end position="326"/>
    </location>
</feature>
<dbReference type="FunFam" id="1.20.1250.20:FF:000117">
    <property type="entry name" value="MFS hexose transporter"/>
    <property type="match status" value="1"/>
</dbReference>
<evidence type="ECO:0000256" key="4">
    <source>
        <dbReference type="ARBA" id="ARBA00022692"/>
    </source>
</evidence>
<dbReference type="OrthoDB" id="6133115at2759"/>
<evidence type="ECO:0000313" key="11">
    <source>
        <dbReference type="EMBL" id="RSH92014.1"/>
    </source>
</evidence>
<feature type="transmembrane region" description="Helical" evidence="9">
    <location>
        <begin position="440"/>
        <end position="458"/>
    </location>
</feature>
<dbReference type="SUPFAM" id="SSF103473">
    <property type="entry name" value="MFS general substrate transporter"/>
    <property type="match status" value="1"/>
</dbReference>
<keyword evidence="12" id="KW-1185">Reference proteome</keyword>
<dbReference type="InterPro" id="IPR020846">
    <property type="entry name" value="MFS_dom"/>
</dbReference>
<protein>
    <recommendedName>
        <fullName evidence="10">Major facilitator superfamily (MFS) profile domain-containing protein</fullName>
    </recommendedName>
</protein>
<evidence type="ECO:0000313" key="12">
    <source>
        <dbReference type="Proteomes" id="UP000279259"/>
    </source>
</evidence>
<keyword evidence="6 9" id="KW-0472">Membrane</keyword>
<feature type="transmembrane region" description="Helical" evidence="9">
    <location>
        <begin position="401"/>
        <end position="428"/>
    </location>
</feature>
<dbReference type="GO" id="GO:0016020">
    <property type="term" value="C:membrane"/>
    <property type="evidence" value="ECO:0007669"/>
    <property type="project" value="UniProtKB-SubCell"/>
</dbReference>
<evidence type="ECO:0000256" key="7">
    <source>
        <dbReference type="ARBA" id="ARBA00049119"/>
    </source>
</evidence>
<dbReference type="Proteomes" id="UP000279259">
    <property type="component" value="Unassembled WGS sequence"/>
</dbReference>
<name>A0A427YLM4_9TREE</name>
<evidence type="ECO:0000259" key="10">
    <source>
        <dbReference type="PROSITE" id="PS50850"/>
    </source>
</evidence>
<dbReference type="InterPro" id="IPR005828">
    <property type="entry name" value="MFS_sugar_transport-like"/>
</dbReference>
<feature type="transmembrane region" description="Helical" evidence="9">
    <location>
        <begin position="183"/>
        <end position="206"/>
    </location>
</feature>
<evidence type="ECO:0000256" key="5">
    <source>
        <dbReference type="ARBA" id="ARBA00022989"/>
    </source>
</evidence>
<dbReference type="GO" id="GO:0005351">
    <property type="term" value="F:carbohydrate:proton symporter activity"/>
    <property type="evidence" value="ECO:0007669"/>
    <property type="project" value="TreeGrafter"/>
</dbReference>
<sequence length="543" mass="60220">MADRDEKESVAQHEHNDAAAPSVFGNEYDTVVSSLVLQDDIPWYRKRNLRRLYLLFVGSVLCVETTSGYDASVTNGLQSVPTWVSFFDNPTTTILGLMGSMYALGAIVSVPFVPYIADAFGRRRSTQLGCLIICCGAAIQTASQVRGMFMAARVIIGIGITPAIVGGSNLISELAHPKERARLGSLFNAFFFTGSSLAAIVTIATFRMKSDWGWRIPSVFQILPSIITLIFINFIPESPRWLIAKGRDSEALAVIVEYHAEGNPESEFATAEFAQIKQTLALEKEIAKQSWSSLLKTKGNRRRVMIAAFLGLATQWSGNGLISYYLTSILTNVGITDSLTKQVINLSITLWGAITAFTIAFWSTRFPRRRAYLACTISILIVFVIWTAASAQYSATKSKSWSALVIALIFIYQPCYNIAFNALSYAYLPELFPYQTRTRGASVFQWFSRAALFLNTFVNPIGMQKAGWKYLTSYCVFIAFEIIFIYFLFPETAGKSIEELAFLYEDDAHAEQARRVTGYKAEADHAVHESMDGTVTRTAATLA</sequence>
<dbReference type="PANTHER" id="PTHR48022:SF29">
    <property type="entry name" value="SUGAR TRANSPORTER, PUTATIVE (AFU_ORTHOLOGUE AFUA_6G14500)-RELATED"/>
    <property type="match status" value="1"/>
</dbReference>
<dbReference type="PROSITE" id="PS50850">
    <property type="entry name" value="MFS"/>
    <property type="match status" value="1"/>
</dbReference>
<accession>A0A427YLM4</accession>
<evidence type="ECO:0000256" key="2">
    <source>
        <dbReference type="ARBA" id="ARBA00010992"/>
    </source>
</evidence>
<keyword evidence="4 9" id="KW-0812">Transmembrane</keyword>
<feature type="transmembrane region" description="Helical" evidence="9">
    <location>
        <begin position="92"/>
        <end position="116"/>
    </location>
</feature>
<comment type="subcellular location">
    <subcellularLocation>
        <location evidence="1">Membrane</location>
        <topology evidence="1">Multi-pass membrane protein</topology>
    </subcellularLocation>
</comment>
<evidence type="ECO:0000256" key="9">
    <source>
        <dbReference type="SAM" id="Phobius"/>
    </source>
</evidence>
<evidence type="ECO:0000256" key="8">
    <source>
        <dbReference type="RuleBase" id="RU003346"/>
    </source>
</evidence>
<evidence type="ECO:0000256" key="6">
    <source>
        <dbReference type="ARBA" id="ARBA00023136"/>
    </source>
</evidence>
<feature type="domain" description="Major facilitator superfamily (MFS) profile" evidence="10">
    <location>
        <begin position="56"/>
        <end position="493"/>
    </location>
</feature>
<feature type="transmembrane region" description="Helical" evidence="9">
    <location>
        <begin position="52"/>
        <end position="72"/>
    </location>
</feature>
<organism evidence="11 12">
    <name type="scientific">Saitozyma podzolica</name>
    <dbReference type="NCBI Taxonomy" id="1890683"/>
    <lineage>
        <taxon>Eukaryota</taxon>
        <taxon>Fungi</taxon>
        <taxon>Dikarya</taxon>
        <taxon>Basidiomycota</taxon>
        <taxon>Agaricomycotina</taxon>
        <taxon>Tremellomycetes</taxon>
        <taxon>Tremellales</taxon>
        <taxon>Trimorphomycetaceae</taxon>
        <taxon>Saitozyma</taxon>
    </lineage>
</organism>
<feature type="transmembrane region" description="Helical" evidence="9">
    <location>
        <begin position="470"/>
        <end position="489"/>
    </location>
</feature>
<evidence type="ECO:0000256" key="1">
    <source>
        <dbReference type="ARBA" id="ARBA00004141"/>
    </source>
</evidence>
<feature type="transmembrane region" description="Helical" evidence="9">
    <location>
        <begin position="212"/>
        <end position="235"/>
    </location>
</feature>
<dbReference type="InterPro" id="IPR050360">
    <property type="entry name" value="MFS_Sugar_Transporters"/>
</dbReference>
<dbReference type="InterPro" id="IPR036259">
    <property type="entry name" value="MFS_trans_sf"/>
</dbReference>
<dbReference type="EMBL" id="RSCD01000007">
    <property type="protein sequence ID" value="RSH92014.1"/>
    <property type="molecule type" value="Genomic_DNA"/>
</dbReference>
<evidence type="ECO:0000256" key="3">
    <source>
        <dbReference type="ARBA" id="ARBA00022448"/>
    </source>
</evidence>
<feature type="transmembrane region" description="Helical" evidence="9">
    <location>
        <begin position="128"/>
        <end position="145"/>
    </location>
</feature>
<keyword evidence="5 9" id="KW-1133">Transmembrane helix</keyword>
<gene>
    <name evidence="11" type="ORF">EHS25_009385</name>
</gene>
<dbReference type="InterPro" id="IPR003663">
    <property type="entry name" value="Sugar/inositol_transpt"/>
</dbReference>
<dbReference type="NCBIfam" id="TIGR00879">
    <property type="entry name" value="SP"/>
    <property type="match status" value="1"/>
</dbReference>
<feature type="transmembrane region" description="Helical" evidence="9">
    <location>
        <begin position="371"/>
        <end position="389"/>
    </location>
</feature>
<dbReference type="Pfam" id="PF00083">
    <property type="entry name" value="Sugar_tr"/>
    <property type="match status" value="1"/>
</dbReference>
<proteinExistence type="inferred from homology"/>
<feature type="transmembrane region" description="Helical" evidence="9">
    <location>
        <begin position="346"/>
        <end position="364"/>
    </location>
</feature>